<dbReference type="SUPFAM" id="SSF54909">
    <property type="entry name" value="Dimeric alpha+beta barrel"/>
    <property type="match status" value="1"/>
</dbReference>
<dbReference type="Pfam" id="PF03992">
    <property type="entry name" value="ABM"/>
    <property type="match status" value="1"/>
</dbReference>
<dbReference type="AlphaFoldDB" id="A0A6A6R6C6"/>
<accession>A0A6A6R6C6</accession>
<gene>
    <name evidence="2" type="ORF">BU16DRAFT_557605</name>
</gene>
<protein>
    <recommendedName>
        <fullName evidence="1">ABM domain-containing protein</fullName>
    </recommendedName>
</protein>
<evidence type="ECO:0000259" key="1">
    <source>
        <dbReference type="PROSITE" id="PS51725"/>
    </source>
</evidence>
<name>A0A6A6R6C6_9PEZI</name>
<dbReference type="EMBL" id="MU004184">
    <property type="protein sequence ID" value="KAF2499273.1"/>
    <property type="molecule type" value="Genomic_DNA"/>
</dbReference>
<dbReference type="OrthoDB" id="10011777at2759"/>
<organism evidence="2 3">
    <name type="scientific">Lophium mytilinum</name>
    <dbReference type="NCBI Taxonomy" id="390894"/>
    <lineage>
        <taxon>Eukaryota</taxon>
        <taxon>Fungi</taxon>
        <taxon>Dikarya</taxon>
        <taxon>Ascomycota</taxon>
        <taxon>Pezizomycotina</taxon>
        <taxon>Dothideomycetes</taxon>
        <taxon>Pleosporomycetidae</taxon>
        <taxon>Mytilinidiales</taxon>
        <taxon>Mytilinidiaceae</taxon>
        <taxon>Lophium</taxon>
    </lineage>
</organism>
<reference evidence="2" key="1">
    <citation type="journal article" date="2020" name="Stud. Mycol.">
        <title>101 Dothideomycetes genomes: a test case for predicting lifestyles and emergence of pathogens.</title>
        <authorList>
            <person name="Haridas S."/>
            <person name="Albert R."/>
            <person name="Binder M."/>
            <person name="Bloem J."/>
            <person name="Labutti K."/>
            <person name="Salamov A."/>
            <person name="Andreopoulos B."/>
            <person name="Baker S."/>
            <person name="Barry K."/>
            <person name="Bills G."/>
            <person name="Bluhm B."/>
            <person name="Cannon C."/>
            <person name="Castanera R."/>
            <person name="Culley D."/>
            <person name="Daum C."/>
            <person name="Ezra D."/>
            <person name="Gonzalez J."/>
            <person name="Henrissat B."/>
            <person name="Kuo A."/>
            <person name="Liang C."/>
            <person name="Lipzen A."/>
            <person name="Lutzoni F."/>
            <person name="Magnuson J."/>
            <person name="Mondo S."/>
            <person name="Nolan M."/>
            <person name="Ohm R."/>
            <person name="Pangilinan J."/>
            <person name="Park H.-J."/>
            <person name="Ramirez L."/>
            <person name="Alfaro M."/>
            <person name="Sun H."/>
            <person name="Tritt A."/>
            <person name="Yoshinaga Y."/>
            <person name="Zwiers L.-H."/>
            <person name="Turgeon B."/>
            <person name="Goodwin S."/>
            <person name="Spatafora J."/>
            <person name="Crous P."/>
            <person name="Grigoriev I."/>
        </authorList>
    </citation>
    <scope>NUCLEOTIDE SEQUENCE</scope>
    <source>
        <strain evidence="2">CBS 269.34</strain>
    </source>
</reference>
<dbReference type="Gene3D" id="3.30.70.100">
    <property type="match status" value="1"/>
</dbReference>
<sequence length="104" mass="11495">MAGAVHVIAFITAAPGKKDRILEVLVATAAKIKENEPDTLQYEFYWDEKNGQFVFIEKYKNSDAVTAHRGQPYYSEIKALAEAEQLLAAPIEARLIAPVGGFAR</sequence>
<keyword evidence="3" id="KW-1185">Reference proteome</keyword>
<evidence type="ECO:0000313" key="2">
    <source>
        <dbReference type="EMBL" id="KAF2499273.1"/>
    </source>
</evidence>
<dbReference type="PANTHER" id="PTHR40624">
    <property type="entry name" value="BIOSYNTHESIS MONOOXYGENASE, PUTATIVE (AFU_ORTHOLOGUE AFUA_1G12025)-RELATED"/>
    <property type="match status" value="1"/>
</dbReference>
<dbReference type="InterPro" id="IPR011008">
    <property type="entry name" value="Dimeric_a/b-barrel"/>
</dbReference>
<dbReference type="PANTHER" id="PTHR40624:SF1">
    <property type="entry name" value="BIOSYNTHESIS MONOOXYGENASE, PUTATIVE (AFU_ORTHOLOGUE AFUA_1G12025)-RELATED"/>
    <property type="match status" value="1"/>
</dbReference>
<dbReference type="PROSITE" id="PS51725">
    <property type="entry name" value="ABM"/>
    <property type="match status" value="1"/>
</dbReference>
<evidence type="ECO:0000313" key="3">
    <source>
        <dbReference type="Proteomes" id="UP000799750"/>
    </source>
</evidence>
<proteinExistence type="predicted"/>
<dbReference type="Proteomes" id="UP000799750">
    <property type="component" value="Unassembled WGS sequence"/>
</dbReference>
<dbReference type="InterPro" id="IPR007138">
    <property type="entry name" value="ABM_dom"/>
</dbReference>
<feature type="domain" description="ABM" evidence="1">
    <location>
        <begin position="5"/>
        <end position="95"/>
    </location>
</feature>